<name>S6G3H5_9MOLU</name>
<evidence type="ECO:0008006" key="4">
    <source>
        <dbReference type="Google" id="ProtNLM"/>
    </source>
</evidence>
<evidence type="ECO:0000313" key="3">
    <source>
        <dbReference type="Proteomes" id="UP000015348"/>
    </source>
</evidence>
<dbReference type="NCBIfam" id="TIGR02167">
    <property type="entry name" value="Liste_lipo_26"/>
    <property type="match status" value="2"/>
</dbReference>
<keyword evidence="1" id="KW-0732">Signal</keyword>
<dbReference type="Pfam" id="PF03382">
    <property type="entry name" value="DUF285"/>
    <property type="match status" value="1"/>
</dbReference>
<reference evidence="2 3" key="1">
    <citation type="journal article" date="2013" name="Genome Announc.">
        <title>Draft Genome Sequences of Mycoplasma auris and Mycoplasma yeatsii, Two Species of the Ear Canal of Caprinae.</title>
        <authorList>
            <person name="Dordet-Frisoni E."/>
            <person name="Baranowski E."/>
            <person name="Barre A."/>
            <person name="Blanchard A."/>
            <person name="Breton M."/>
            <person name="Couture C."/>
            <person name="Dupuy V."/>
            <person name="Gaurivaud P."/>
            <person name="Jacob D."/>
            <person name="Lemaitre C."/>
            <person name="Manso-Silvan L."/>
            <person name="Nikolski M."/>
            <person name="Nouvel L.X."/>
            <person name="Poumarat F."/>
            <person name="Sirand-Pugnet P."/>
            <person name="Thebault P."/>
            <person name="Theil S."/>
            <person name="Thiaucourt F."/>
            <person name="Citti C."/>
            <person name="Tardy F."/>
        </authorList>
    </citation>
    <scope>NUCLEOTIDE SEQUENCE [LARGE SCALE GENOMIC DNA]</scope>
    <source>
        <strain evidence="2 3">13926</strain>
    </source>
</reference>
<dbReference type="PATRIC" id="fig|1188240.3.peg.404"/>
<feature type="chain" id="PRO_5004549258" description="BspA family leucine-rich repeat surface protein" evidence="1">
    <location>
        <begin position="20"/>
        <end position="184"/>
    </location>
</feature>
<dbReference type="EMBL" id="AORK01000016">
    <property type="protein sequence ID" value="EOA07206.1"/>
    <property type="molecule type" value="Genomic_DNA"/>
</dbReference>
<protein>
    <recommendedName>
        <fullName evidence="4">BspA family leucine-rich repeat surface protein</fullName>
    </recommendedName>
</protein>
<dbReference type="AlphaFoldDB" id="S6G3H5"/>
<dbReference type="InterPro" id="IPR005046">
    <property type="entry name" value="DUF285"/>
</dbReference>
<gene>
    <name evidence="2" type="ORF">MYEA_3970</name>
</gene>
<dbReference type="OrthoDB" id="9813840at2"/>
<dbReference type="eggNOG" id="COG4625">
    <property type="taxonomic scope" value="Bacteria"/>
</dbReference>
<accession>S6G3H5</accession>
<dbReference type="InterPro" id="IPR011889">
    <property type="entry name" value="Liste_lipo_26"/>
</dbReference>
<dbReference type="RefSeq" id="WP_004428643.1">
    <property type="nucleotide sequence ID" value="NZ_AORK01000016.1"/>
</dbReference>
<feature type="signal peptide" evidence="1">
    <location>
        <begin position="1"/>
        <end position="19"/>
    </location>
</feature>
<proteinExistence type="predicted"/>
<sequence>MIKLLSLMFLSFFSAPSSNIITNNLSVKTKTNNNLLQENIEVKEHKYDENDPTKCIEIGYFKNNEGEWQIQHFPESVEKVPDVLPSCITSLNGAFWGNKNTEIKGIEKWNTSNVTNMSYMFNNAESFNQNINTKKVTRENGTTYIAWDTSQVTSMESMFERAKSFNQNISNWDTSSLINAEAIF</sequence>
<dbReference type="Proteomes" id="UP000015348">
    <property type="component" value="Unassembled WGS sequence"/>
</dbReference>
<evidence type="ECO:0000313" key="2">
    <source>
        <dbReference type="EMBL" id="EOA07206.1"/>
    </source>
</evidence>
<comment type="caution">
    <text evidence="2">The sequence shown here is derived from an EMBL/GenBank/DDBJ whole genome shotgun (WGS) entry which is preliminary data.</text>
</comment>
<organism evidence="2 3">
    <name type="scientific">Mycoplasma yeatsii 13926</name>
    <dbReference type="NCBI Taxonomy" id="1188240"/>
    <lineage>
        <taxon>Bacteria</taxon>
        <taxon>Bacillati</taxon>
        <taxon>Mycoplasmatota</taxon>
        <taxon>Mollicutes</taxon>
        <taxon>Mycoplasmataceae</taxon>
        <taxon>Mycoplasma</taxon>
    </lineage>
</organism>
<evidence type="ECO:0000256" key="1">
    <source>
        <dbReference type="SAM" id="SignalP"/>
    </source>
</evidence>